<keyword evidence="3 8" id="KW-0812">Transmembrane</keyword>
<evidence type="ECO:0000313" key="10">
    <source>
        <dbReference type="Proteomes" id="UP001597109"/>
    </source>
</evidence>
<accession>A0ABW3LCN2</accession>
<protein>
    <submittedName>
        <fullName evidence="9">Murein biosynthesis integral membrane protein MurJ</fullName>
    </submittedName>
</protein>
<dbReference type="Pfam" id="PF03023">
    <property type="entry name" value="MurJ"/>
    <property type="match status" value="1"/>
</dbReference>
<keyword evidence="4" id="KW-0133">Cell shape</keyword>
<evidence type="ECO:0000256" key="5">
    <source>
        <dbReference type="ARBA" id="ARBA00022984"/>
    </source>
</evidence>
<feature type="transmembrane region" description="Helical" evidence="8">
    <location>
        <begin position="266"/>
        <end position="284"/>
    </location>
</feature>
<keyword evidence="10" id="KW-1185">Reference proteome</keyword>
<comment type="subcellular location">
    <subcellularLocation>
        <location evidence="1">Cell membrane</location>
        <topology evidence="1">Multi-pass membrane protein</topology>
    </subcellularLocation>
</comment>
<feature type="transmembrane region" description="Helical" evidence="8">
    <location>
        <begin position="222"/>
        <end position="246"/>
    </location>
</feature>
<feature type="transmembrane region" description="Helical" evidence="8">
    <location>
        <begin position="403"/>
        <end position="424"/>
    </location>
</feature>
<feature type="transmembrane region" description="Helical" evidence="8">
    <location>
        <begin position="157"/>
        <end position="177"/>
    </location>
</feature>
<feature type="transmembrane region" description="Helical" evidence="8">
    <location>
        <begin position="463"/>
        <end position="485"/>
    </location>
</feature>
<evidence type="ECO:0000256" key="4">
    <source>
        <dbReference type="ARBA" id="ARBA00022960"/>
    </source>
</evidence>
<dbReference type="PANTHER" id="PTHR47019">
    <property type="entry name" value="LIPID II FLIPPASE MURJ"/>
    <property type="match status" value="1"/>
</dbReference>
<sequence length="495" mass="54809">MTKINILKAIGTVTVINILARLLGFMRELAIGYQFGTSDVADLIITVYTVPNFLYIVVGGAVTTAFISIYMSVTEDKELFLGNSLKFIGTVAFILTTGAFAVLWIFRGYLFSGYIEEHGTLLNGLLLWMIPSTFFLIISTWMNGLLNSRQKFGISTFSSLIYNFIFLAAAVGLSFVIGPVAYGIGAFAASVVMIWYLSRYVKLKEILSPLKGLKMTPEIKRMAWLALPIILGGATIQFYFLIHRYFSLQLTDGYVAAVNYASKLTQFPQALLMTIVTTVLYPMIAKGVKRGDQLFVSSVYFQGLRMLGLLLVPAAIFLWFFGTELVEVIYEHGNFTAQATEMTAPLLKIFGLSLFFISANMFITRFFYANEISLTPVIISISSVFGVNVLIILAFIGQYGASAIAWATVISSIFQFLLLLFFSIRLLGLTSAEKAWLLKDLVLFAGILAATLLFSIFNSLESALLTVSGGILILIVTFLLGIRLLKIRIREILNK</sequence>
<evidence type="ECO:0000256" key="8">
    <source>
        <dbReference type="SAM" id="Phobius"/>
    </source>
</evidence>
<reference evidence="10" key="1">
    <citation type="journal article" date="2019" name="Int. J. Syst. Evol. Microbiol.">
        <title>The Global Catalogue of Microorganisms (GCM) 10K type strain sequencing project: providing services to taxonomists for standard genome sequencing and annotation.</title>
        <authorList>
            <consortium name="The Broad Institute Genomics Platform"/>
            <consortium name="The Broad Institute Genome Sequencing Center for Infectious Disease"/>
            <person name="Wu L."/>
            <person name="Ma J."/>
        </authorList>
    </citation>
    <scope>NUCLEOTIDE SEQUENCE [LARGE SCALE GENOMIC DNA]</scope>
    <source>
        <strain evidence="10">CCUG 56756</strain>
    </source>
</reference>
<keyword evidence="7 8" id="KW-0472">Membrane</keyword>
<dbReference type="InterPro" id="IPR004268">
    <property type="entry name" value="MurJ"/>
</dbReference>
<comment type="caution">
    <text evidence="9">The sequence shown here is derived from an EMBL/GenBank/DDBJ whole genome shotgun (WGS) entry which is preliminary data.</text>
</comment>
<dbReference type="EMBL" id="JBHTKI010000014">
    <property type="protein sequence ID" value="MFD1031872.1"/>
    <property type="molecule type" value="Genomic_DNA"/>
</dbReference>
<dbReference type="RefSeq" id="WP_144840852.1">
    <property type="nucleotide sequence ID" value="NZ_JBHTKI010000014.1"/>
</dbReference>
<keyword evidence="6 8" id="KW-1133">Transmembrane helix</keyword>
<evidence type="ECO:0000256" key="1">
    <source>
        <dbReference type="ARBA" id="ARBA00004651"/>
    </source>
</evidence>
<dbReference type="Proteomes" id="UP001597109">
    <property type="component" value="Unassembled WGS sequence"/>
</dbReference>
<evidence type="ECO:0000313" key="9">
    <source>
        <dbReference type="EMBL" id="MFD1031872.1"/>
    </source>
</evidence>
<evidence type="ECO:0000256" key="3">
    <source>
        <dbReference type="ARBA" id="ARBA00022692"/>
    </source>
</evidence>
<feature type="transmembrane region" description="Helical" evidence="8">
    <location>
        <begin position="183"/>
        <end position="201"/>
    </location>
</feature>
<evidence type="ECO:0000256" key="6">
    <source>
        <dbReference type="ARBA" id="ARBA00022989"/>
    </source>
</evidence>
<dbReference type="PRINTS" id="PR01806">
    <property type="entry name" value="VIRFACTRMVIN"/>
</dbReference>
<dbReference type="PANTHER" id="PTHR47019:SF1">
    <property type="entry name" value="LIPID II FLIPPASE MURJ"/>
    <property type="match status" value="1"/>
</dbReference>
<proteinExistence type="predicted"/>
<evidence type="ECO:0000256" key="7">
    <source>
        <dbReference type="ARBA" id="ARBA00023136"/>
    </source>
</evidence>
<organism evidence="9 10">
    <name type="scientific">Metaplanococcus flavidus</name>
    <dbReference type="NCBI Taxonomy" id="569883"/>
    <lineage>
        <taxon>Bacteria</taxon>
        <taxon>Bacillati</taxon>
        <taxon>Bacillota</taxon>
        <taxon>Bacilli</taxon>
        <taxon>Bacillales</taxon>
        <taxon>Caryophanaceae</taxon>
        <taxon>Metaplanococcus</taxon>
    </lineage>
</organism>
<evidence type="ECO:0000256" key="2">
    <source>
        <dbReference type="ARBA" id="ARBA00022475"/>
    </source>
</evidence>
<feature type="transmembrane region" description="Helical" evidence="8">
    <location>
        <begin position="342"/>
        <end position="362"/>
    </location>
</feature>
<keyword evidence="5" id="KW-0573">Peptidoglycan synthesis</keyword>
<feature type="transmembrane region" description="Helical" evidence="8">
    <location>
        <begin position="53"/>
        <end position="73"/>
    </location>
</feature>
<dbReference type="InterPro" id="IPR051050">
    <property type="entry name" value="Lipid_II_flippase_MurJ/MviN"/>
</dbReference>
<feature type="transmembrane region" description="Helical" evidence="8">
    <location>
        <begin position="304"/>
        <end position="322"/>
    </location>
</feature>
<feature type="transmembrane region" description="Helical" evidence="8">
    <location>
        <begin position="85"/>
        <end position="106"/>
    </location>
</feature>
<keyword evidence="2" id="KW-1003">Cell membrane</keyword>
<feature type="transmembrane region" description="Helical" evidence="8">
    <location>
        <begin position="126"/>
        <end position="145"/>
    </location>
</feature>
<feature type="transmembrane region" description="Helical" evidence="8">
    <location>
        <begin position="12"/>
        <end position="33"/>
    </location>
</feature>
<name>A0ABW3LCN2_9BACL</name>
<feature type="transmembrane region" description="Helical" evidence="8">
    <location>
        <begin position="436"/>
        <end position="457"/>
    </location>
</feature>
<gene>
    <name evidence="9" type="primary">murJ</name>
    <name evidence="9" type="ORF">ACFQ1X_10565</name>
</gene>
<feature type="transmembrane region" description="Helical" evidence="8">
    <location>
        <begin position="374"/>
        <end position="397"/>
    </location>
</feature>